<reference evidence="1 2" key="1">
    <citation type="journal article" date="2014" name="PLoS Genet.">
        <title>Phylogenetically driven sequencing of extremely halophilic archaea reveals strategies for static and dynamic osmo-response.</title>
        <authorList>
            <person name="Becker E.A."/>
            <person name="Seitzer P.M."/>
            <person name="Tritt A."/>
            <person name="Larsen D."/>
            <person name="Krusor M."/>
            <person name="Yao A.I."/>
            <person name="Wu D."/>
            <person name="Madern D."/>
            <person name="Eisen J.A."/>
            <person name="Darling A.E."/>
            <person name="Facciotti M.T."/>
        </authorList>
    </citation>
    <scope>NUCLEOTIDE SEQUENCE [LARGE SCALE GENOMIC DNA]</scope>
    <source>
        <strain evidence="1 2">DSM 12278</strain>
    </source>
</reference>
<comment type="caution">
    <text evidence="1">The sequence shown here is derived from an EMBL/GenBank/DDBJ whole genome shotgun (WGS) entry which is preliminary data.</text>
</comment>
<dbReference type="EMBL" id="AOIO01000031">
    <property type="protein sequence ID" value="ELZ00130.1"/>
    <property type="molecule type" value="Genomic_DNA"/>
</dbReference>
<dbReference type="STRING" id="29540.C481_14079"/>
<dbReference type="Proteomes" id="UP000011554">
    <property type="component" value="Unassembled WGS sequence"/>
</dbReference>
<keyword evidence="2" id="KW-1185">Reference proteome</keyword>
<name>M0ANM8_NATA1</name>
<dbReference type="InterPro" id="IPR055951">
    <property type="entry name" value="DUF7529"/>
</dbReference>
<gene>
    <name evidence="1" type="ORF">C481_14079</name>
</gene>
<accession>M0ANM8</accession>
<dbReference type="PATRIC" id="fig|29540.5.peg.2860"/>
<protein>
    <submittedName>
        <fullName evidence="1">Uncharacterized protein</fullName>
    </submittedName>
</protein>
<dbReference type="RefSeq" id="WP_006109852.1">
    <property type="nucleotide sequence ID" value="NZ_AOIO01000031.1"/>
</dbReference>
<dbReference type="AlphaFoldDB" id="M0ANM8"/>
<sequence>MTQIGDDEFTQQREPVSGAAIKNAWVQTTEDLSALEHQRQENGWDTVAIPALQTAAVSRDAGKKHDDRYGLFFVIADNHADSFTNAFERGEFPRYEAYRNEVDGAVFLVVELLDPKSETAILLAGQYERRHVPGMVAAATEEGELYTHVRTLDKTVLGSFKHDEYAPLVPGPGSVGVDSNT</sequence>
<dbReference type="Pfam" id="PF24373">
    <property type="entry name" value="DUF7529"/>
    <property type="match status" value="1"/>
</dbReference>
<proteinExistence type="predicted"/>
<dbReference type="eggNOG" id="arCOG02978">
    <property type="taxonomic scope" value="Archaea"/>
</dbReference>
<evidence type="ECO:0000313" key="1">
    <source>
        <dbReference type="EMBL" id="ELZ00130.1"/>
    </source>
</evidence>
<organism evidence="1 2">
    <name type="scientific">Natrialba asiatica (strain ATCC 700177 / DSM 12278 / JCM 9576 / FERM P-10747 / NBRC 102637 / 172P1)</name>
    <dbReference type="NCBI Taxonomy" id="29540"/>
    <lineage>
        <taxon>Archaea</taxon>
        <taxon>Methanobacteriati</taxon>
        <taxon>Methanobacteriota</taxon>
        <taxon>Stenosarchaea group</taxon>
        <taxon>Halobacteria</taxon>
        <taxon>Halobacteriales</taxon>
        <taxon>Natrialbaceae</taxon>
        <taxon>Natrialba</taxon>
    </lineage>
</organism>
<evidence type="ECO:0000313" key="2">
    <source>
        <dbReference type="Proteomes" id="UP000011554"/>
    </source>
</evidence>
<dbReference type="OrthoDB" id="236506at2157"/>